<dbReference type="InterPro" id="IPR008979">
    <property type="entry name" value="Galactose-bd-like_sf"/>
</dbReference>
<comment type="caution">
    <text evidence="3">The sequence shown here is derived from an EMBL/GenBank/DDBJ whole genome shotgun (WGS) entry which is preliminary data.</text>
</comment>
<reference evidence="3" key="1">
    <citation type="submission" date="2022-10" db="EMBL/GenBank/DDBJ databases">
        <title>Tapping the CABI collections for fungal endophytes: first genome assemblies for Collariella, Neodidymelliopsis, Ascochyta clinopodiicola, Didymella pomorum, Didymosphaeria variabile, Neocosmospora piperis and Neocucurbitaria cava.</title>
        <authorList>
            <person name="Hill R."/>
        </authorList>
    </citation>
    <scope>NUCLEOTIDE SEQUENCE</scope>
    <source>
        <strain evidence="3">IMI 356815</strain>
    </source>
</reference>
<dbReference type="InterPro" id="IPR029058">
    <property type="entry name" value="AB_hydrolase_fold"/>
</dbReference>
<evidence type="ECO:0000259" key="2">
    <source>
        <dbReference type="SMART" id="SM00939"/>
    </source>
</evidence>
<sequence length="601" mass="67154">MSLKINGFEVELVDANPPGSEQAGPYSGFDPSKKILLKGHKRPGRDDVAAFQSDVVWEKDFTVPMRDGVKLRADVFRPTTDEKVPAILFWSPYGKDNNGVHGLHLQPGRFGVPFDRTSTYEKFEGLDPAEWVAKGYAIVNFDLRGAWDSEGIIPWVGTQDGQDGYDAIEYIAQLDWCSGKVATAGNSWLGIAQWFIAAERPPHLVAIAPWEGAQDFYRDTLARGGIGYPYDLMWGMLQDTMVGRGKAEAVIKMLQKYPLYNEYWEDKRAKVEKINVPAYVLASYSSSLHTSGSIAGFNEISSKEKWLRIHPTQEWYDLYSEYGTKDLQKFFDRYLKGAANGWEKTPIIRFSVLPFDSSEPPANIETTQYPIPQAKQIKFYLAGKGKLSSKPSSSSATESYQSDIIPQGLDNDPEELVFSTKFDKPTWLAGYSKAVLHLSADEANDLDIYVQLRKLNKSGGKTLQLNVPAHALIPPVKDASEVSDSCFLKYYGPNGSLRASHAVTKIDSTKNDSWPIYKHDRQEKIKPGTVVRLEIPIWPAGMAFEAGESLAIKISGHYMSPLEVDMLNGKTRTENKGRHNVHYGGEHESYIEVPLTAPFGQ</sequence>
<dbReference type="PANTHER" id="PTHR43056">
    <property type="entry name" value="PEPTIDASE S9 PROLYL OLIGOPEPTIDASE"/>
    <property type="match status" value="1"/>
</dbReference>
<organism evidence="3 4">
    <name type="scientific">Didymosphaeria variabile</name>
    <dbReference type="NCBI Taxonomy" id="1932322"/>
    <lineage>
        <taxon>Eukaryota</taxon>
        <taxon>Fungi</taxon>
        <taxon>Dikarya</taxon>
        <taxon>Ascomycota</taxon>
        <taxon>Pezizomycotina</taxon>
        <taxon>Dothideomycetes</taxon>
        <taxon>Pleosporomycetidae</taxon>
        <taxon>Pleosporales</taxon>
        <taxon>Massarineae</taxon>
        <taxon>Didymosphaeriaceae</taxon>
        <taxon>Didymosphaeria</taxon>
    </lineage>
</organism>
<dbReference type="Proteomes" id="UP001140513">
    <property type="component" value="Unassembled WGS sequence"/>
</dbReference>
<evidence type="ECO:0000256" key="1">
    <source>
        <dbReference type="ARBA" id="ARBA00022801"/>
    </source>
</evidence>
<dbReference type="GO" id="GO:0008239">
    <property type="term" value="F:dipeptidyl-peptidase activity"/>
    <property type="evidence" value="ECO:0007669"/>
    <property type="project" value="InterPro"/>
</dbReference>
<dbReference type="InterPro" id="IPR000383">
    <property type="entry name" value="Xaa-Pro-like_dom"/>
</dbReference>
<dbReference type="InterPro" id="IPR050585">
    <property type="entry name" value="Xaa-Pro_dipeptidyl-ppase/CocE"/>
</dbReference>
<dbReference type="AlphaFoldDB" id="A0A9W9C9I4"/>
<dbReference type="SMART" id="SM00939">
    <property type="entry name" value="PepX_C"/>
    <property type="match status" value="1"/>
</dbReference>
<gene>
    <name evidence="3" type="ORF">N0V89_006456</name>
</gene>
<dbReference type="Pfam" id="PF08530">
    <property type="entry name" value="PepX_C"/>
    <property type="match status" value="1"/>
</dbReference>
<dbReference type="InterPro" id="IPR013736">
    <property type="entry name" value="Xaa-Pro_dipept_C"/>
</dbReference>
<dbReference type="NCBIfam" id="TIGR00976">
    <property type="entry name" value="CocE_NonD"/>
    <property type="match status" value="1"/>
</dbReference>
<feature type="domain" description="Xaa-Pro dipeptidyl-peptidase C-terminal" evidence="2">
    <location>
        <begin position="328"/>
        <end position="592"/>
    </location>
</feature>
<keyword evidence="4" id="KW-1185">Reference proteome</keyword>
<dbReference type="Gene3D" id="2.60.120.260">
    <property type="entry name" value="Galactose-binding domain-like"/>
    <property type="match status" value="1"/>
</dbReference>
<dbReference type="GeneID" id="80909986"/>
<dbReference type="RefSeq" id="XP_056069473.1">
    <property type="nucleotide sequence ID" value="XM_056215226.1"/>
</dbReference>
<evidence type="ECO:0000313" key="3">
    <source>
        <dbReference type="EMBL" id="KAJ4351117.1"/>
    </source>
</evidence>
<dbReference type="Pfam" id="PF02129">
    <property type="entry name" value="Peptidase_S15"/>
    <property type="match status" value="1"/>
</dbReference>
<dbReference type="Gene3D" id="3.40.50.1820">
    <property type="entry name" value="alpha/beta hydrolase"/>
    <property type="match status" value="1"/>
</dbReference>
<dbReference type="Gene3D" id="1.10.3020.20">
    <property type="match status" value="1"/>
</dbReference>
<evidence type="ECO:0000313" key="4">
    <source>
        <dbReference type="Proteomes" id="UP001140513"/>
    </source>
</evidence>
<proteinExistence type="predicted"/>
<dbReference type="InterPro" id="IPR005674">
    <property type="entry name" value="CocE/Ser_esterase"/>
</dbReference>
<dbReference type="EMBL" id="JAPEUX010000005">
    <property type="protein sequence ID" value="KAJ4351117.1"/>
    <property type="molecule type" value="Genomic_DNA"/>
</dbReference>
<dbReference type="SUPFAM" id="SSF49785">
    <property type="entry name" value="Galactose-binding domain-like"/>
    <property type="match status" value="1"/>
</dbReference>
<dbReference type="OrthoDB" id="2578740at2759"/>
<protein>
    <recommendedName>
        <fullName evidence="2">Xaa-Pro dipeptidyl-peptidase C-terminal domain-containing protein</fullName>
    </recommendedName>
</protein>
<name>A0A9W9C9I4_9PLEO</name>
<accession>A0A9W9C9I4</accession>
<keyword evidence="1" id="KW-0378">Hydrolase</keyword>
<dbReference type="SUPFAM" id="SSF53474">
    <property type="entry name" value="alpha/beta-Hydrolases"/>
    <property type="match status" value="1"/>
</dbReference>
<dbReference type="PANTHER" id="PTHR43056:SF10">
    <property type="entry name" value="COCE_NOND FAMILY, PUTATIVE (AFU_ORTHOLOGUE AFUA_7G00600)-RELATED"/>
    <property type="match status" value="1"/>
</dbReference>